<evidence type="ECO:0000256" key="6">
    <source>
        <dbReference type="RuleBase" id="RU365089"/>
    </source>
</evidence>
<keyword evidence="4 6" id="KW-0238">DNA-binding</keyword>
<accession>A0A1V5T5K9</accession>
<comment type="caution">
    <text evidence="7">The sequence shown here is derived from an EMBL/GenBank/DDBJ whole genome shotgun (WGS) entry which is preliminary data.</text>
</comment>
<keyword evidence="5 6" id="KW-0233">DNA recombination</keyword>
<dbReference type="GO" id="GO:0006313">
    <property type="term" value="P:DNA transposition"/>
    <property type="evidence" value="ECO:0007669"/>
    <property type="project" value="UniProtKB-UniRule"/>
</dbReference>
<dbReference type="PANTHER" id="PTHR33217">
    <property type="entry name" value="TRANSPOSASE FOR INSERTION SEQUENCE ELEMENT IS1081"/>
    <property type="match status" value="1"/>
</dbReference>
<keyword evidence="6" id="KW-0814">Transposable element</keyword>
<comment type="function">
    <text evidence="1 6">Required for the transposition of the insertion element.</text>
</comment>
<dbReference type="EMBL" id="MWBQ01000011">
    <property type="protein sequence ID" value="OQA61701.1"/>
    <property type="molecule type" value="Genomic_DNA"/>
</dbReference>
<evidence type="ECO:0000256" key="1">
    <source>
        <dbReference type="ARBA" id="ARBA00002190"/>
    </source>
</evidence>
<comment type="similarity">
    <text evidence="2 6">Belongs to the transposase mutator family.</text>
</comment>
<evidence type="ECO:0000256" key="3">
    <source>
        <dbReference type="ARBA" id="ARBA00022578"/>
    </source>
</evidence>
<dbReference type="GO" id="GO:0004803">
    <property type="term" value="F:transposase activity"/>
    <property type="evidence" value="ECO:0007669"/>
    <property type="project" value="UniProtKB-UniRule"/>
</dbReference>
<dbReference type="GO" id="GO:0003677">
    <property type="term" value="F:DNA binding"/>
    <property type="evidence" value="ECO:0007669"/>
    <property type="project" value="UniProtKB-UniRule"/>
</dbReference>
<organism evidence="7">
    <name type="scientific">Candidatus Atribacter allofermentans</name>
    <dbReference type="NCBI Taxonomy" id="1852833"/>
    <lineage>
        <taxon>Bacteria</taxon>
        <taxon>Pseudomonadati</taxon>
        <taxon>Atribacterota</taxon>
        <taxon>Atribacteria</taxon>
        <taxon>Atribacterales</taxon>
        <taxon>Atribacteraceae</taxon>
        <taxon>Atribacter</taxon>
    </lineage>
</organism>
<dbReference type="Pfam" id="PF00872">
    <property type="entry name" value="Transposase_mut"/>
    <property type="match status" value="1"/>
</dbReference>
<evidence type="ECO:0000313" key="7">
    <source>
        <dbReference type="EMBL" id="OQA61701.1"/>
    </source>
</evidence>
<evidence type="ECO:0000256" key="4">
    <source>
        <dbReference type="ARBA" id="ARBA00023125"/>
    </source>
</evidence>
<gene>
    <name evidence="7" type="ORF">BWY41_00036</name>
</gene>
<keyword evidence="3 6" id="KW-0815">Transposition</keyword>
<protein>
    <recommendedName>
        <fullName evidence="6">Mutator family transposase</fullName>
    </recommendedName>
</protein>
<sequence length="397" mass="46275">MAHKNHTPFLKKMLLEFMTEPDPLYAMLEWLTNELMKLEAENKVGAQKGEHCPTRTTHFSGTRVRRFDTRLGTIYLLVPKLRKGGYIPFFVTERKRSEQALLEVVQEAFINGVSTRKMERLAQSLGIESLSASQVSEITKDLNNQVEWFRTRPLEKEYPVIWIDALYEKVRCEKHVISMAIAVVQGITKEGNREILAVEPMFAESEDTYTHLFEQLKRRGVEKVWLCVSDAHSGLKNAIQKCFLGSSWQRCKVHFMRNILVHIPHKEKESFAAKLKQIWNQPDQECAKRYALLIIQEYRDRFPQAIALLEEGLEDSLQFLAFPHLDQRKISSTNSLERVHKEIRRRTRVVGIFPTTDSYLRLVASYLIEYTEDWMSSKKYISPEAITKQQVELLKIA</sequence>
<reference evidence="7" key="1">
    <citation type="submission" date="2017-02" db="EMBL/GenBank/DDBJ databases">
        <title>Delving into the versatile metabolic prowess of the omnipresent phylum Bacteroidetes.</title>
        <authorList>
            <person name="Nobu M.K."/>
            <person name="Mei R."/>
            <person name="Narihiro T."/>
            <person name="Kuroda K."/>
            <person name="Liu W.-T."/>
        </authorList>
    </citation>
    <scope>NUCLEOTIDE SEQUENCE</scope>
    <source>
        <strain evidence="7">ADurb.Bin276</strain>
    </source>
</reference>
<proteinExistence type="inferred from homology"/>
<dbReference type="Proteomes" id="UP000485569">
    <property type="component" value="Unassembled WGS sequence"/>
</dbReference>
<dbReference type="InterPro" id="IPR001207">
    <property type="entry name" value="Transposase_mutator"/>
</dbReference>
<name>A0A1V5T5K9_9BACT</name>
<dbReference type="NCBIfam" id="NF033543">
    <property type="entry name" value="transpos_IS256"/>
    <property type="match status" value="1"/>
</dbReference>
<dbReference type="PANTHER" id="PTHR33217:SF7">
    <property type="entry name" value="TRANSPOSASE FOR INSERTION SEQUENCE ELEMENT IS1081"/>
    <property type="match status" value="1"/>
</dbReference>
<dbReference type="AlphaFoldDB" id="A0A1V5T5K9"/>
<evidence type="ECO:0000256" key="5">
    <source>
        <dbReference type="ARBA" id="ARBA00023172"/>
    </source>
</evidence>
<evidence type="ECO:0000256" key="2">
    <source>
        <dbReference type="ARBA" id="ARBA00010961"/>
    </source>
</evidence>